<dbReference type="AlphaFoldDB" id="A0A2P5AFM9"/>
<keyword evidence="2" id="KW-0472">Membrane</keyword>
<keyword evidence="2" id="KW-0812">Transmembrane</keyword>
<evidence type="ECO:0000256" key="1">
    <source>
        <dbReference type="SAM" id="SignalP"/>
    </source>
</evidence>
<feature type="signal peptide" evidence="1">
    <location>
        <begin position="1"/>
        <end position="18"/>
    </location>
</feature>
<name>A0A2P5AFM9_PARAD</name>
<comment type="caution">
    <text evidence="2">The sequence shown here is derived from an EMBL/GenBank/DDBJ whole genome shotgun (WGS) entry which is preliminary data.</text>
</comment>
<keyword evidence="3" id="KW-1185">Reference proteome</keyword>
<feature type="chain" id="PRO_5015171532" evidence="1">
    <location>
        <begin position="19"/>
        <end position="80"/>
    </location>
</feature>
<evidence type="ECO:0000313" key="2">
    <source>
        <dbReference type="EMBL" id="PON35347.1"/>
    </source>
</evidence>
<reference evidence="3" key="1">
    <citation type="submission" date="2016-06" db="EMBL/GenBank/DDBJ databases">
        <title>Parallel loss of symbiosis genes in relatives of nitrogen-fixing non-legume Parasponia.</title>
        <authorList>
            <person name="Van Velzen R."/>
            <person name="Holmer R."/>
            <person name="Bu F."/>
            <person name="Rutten L."/>
            <person name="Van Zeijl A."/>
            <person name="Liu W."/>
            <person name="Santuari L."/>
            <person name="Cao Q."/>
            <person name="Sharma T."/>
            <person name="Shen D."/>
            <person name="Roswanjaya Y."/>
            <person name="Wardhani T."/>
            <person name="Kalhor M.S."/>
            <person name="Jansen J."/>
            <person name="Van den Hoogen J."/>
            <person name="Gungor B."/>
            <person name="Hartog M."/>
            <person name="Hontelez J."/>
            <person name="Verver J."/>
            <person name="Yang W.-C."/>
            <person name="Schijlen E."/>
            <person name="Repin R."/>
            <person name="Schilthuizen M."/>
            <person name="Schranz E."/>
            <person name="Heidstra R."/>
            <person name="Miyata K."/>
            <person name="Fedorova E."/>
            <person name="Kohlen W."/>
            <person name="Bisseling T."/>
            <person name="Smit S."/>
            <person name="Geurts R."/>
        </authorList>
    </citation>
    <scope>NUCLEOTIDE SEQUENCE [LARGE SCALE GENOMIC DNA]</scope>
    <source>
        <strain evidence="3">cv. WU1-14</strain>
    </source>
</reference>
<dbReference type="OrthoDB" id="1627907at2759"/>
<proteinExistence type="predicted"/>
<protein>
    <submittedName>
        <fullName evidence="2">Transmembrane protein</fullName>
    </submittedName>
</protein>
<gene>
    <name evidence="2" type="ORF">PanWU01x14_337340</name>
</gene>
<sequence length="80" mass="8802">MRQHSLLALIFLTMLVFTELNLVENRAIRSRAKSKTKGHRRIIGIVSVSKTVTDRNGRGLATDRVYNKLASGPSGKGTGH</sequence>
<accession>A0A2P5AFM9</accession>
<dbReference type="Proteomes" id="UP000237105">
    <property type="component" value="Unassembled WGS sequence"/>
</dbReference>
<keyword evidence="1" id="KW-0732">Signal</keyword>
<organism evidence="2 3">
    <name type="scientific">Parasponia andersonii</name>
    <name type="common">Sponia andersonii</name>
    <dbReference type="NCBI Taxonomy" id="3476"/>
    <lineage>
        <taxon>Eukaryota</taxon>
        <taxon>Viridiplantae</taxon>
        <taxon>Streptophyta</taxon>
        <taxon>Embryophyta</taxon>
        <taxon>Tracheophyta</taxon>
        <taxon>Spermatophyta</taxon>
        <taxon>Magnoliopsida</taxon>
        <taxon>eudicotyledons</taxon>
        <taxon>Gunneridae</taxon>
        <taxon>Pentapetalae</taxon>
        <taxon>rosids</taxon>
        <taxon>fabids</taxon>
        <taxon>Rosales</taxon>
        <taxon>Cannabaceae</taxon>
        <taxon>Parasponia</taxon>
    </lineage>
</organism>
<evidence type="ECO:0000313" key="3">
    <source>
        <dbReference type="Proteomes" id="UP000237105"/>
    </source>
</evidence>
<dbReference type="EMBL" id="JXTB01000616">
    <property type="protein sequence ID" value="PON35347.1"/>
    <property type="molecule type" value="Genomic_DNA"/>
</dbReference>